<dbReference type="Pfam" id="PF01467">
    <property type="entry name" value="CTP_transf_like"/>
    <property type="match status" value="1"/>
</dbReference>
<evidence type="ECO:0000313" key="4">
    <source>
        <dbReference type="EMBL" id="OHA41631.1"/>
    </source>
</evidence>
<evidence type="ECO:0000259" key="3">
    <source>
        <dbReference type="Pfam" id="PF01467"/>
    </source>
</evidence>
<name>A0A1G2P227_9BACT</name>
<keyword evidence="2" id="KW-0548">Nucleotidyltransferase</keyword>
<dbReference type="GO" id="GO:0016779">
    <property type="term" value="F:nucleotidyltransferase activity"/>
    <property type="evidence" value="ECO:0007669"/>
    <property type="project" value="UniProtKB-KW"/>
</dbReference>
<dbReference type="NCBIfam" id="TIGR00125">
    <property type="entry name" value="cyt_tran_rel"/>
    <property type="match status" value="1"/>
</dbReference>
<dbReference type="SUPFAM" id="SSF52374">
    <property type="entry name" value="Nucleotidylyl transferase"/>
    <property type="match status" value="1"/>
</dbReference>
<accession>A0A1G2P227</accession>
<gene>
    <name evidence="4" type="ORF">A3G52_01620</name>
</gene>
<dbReference type="AlphaFoldDB" id="A0A1G2P227"/>
<dbReference type="InterPro" id="IPR050385">
    <property type="entry name" value="Archaeal_FAD_synthase"/>
</dbReference>
<keyword evidence="1" id="KW-0808">Transferase</keyword>
<feature type="domain" description="Cytidyltransferase-like" evidence="3">
    <location>
        <begin position="12"/>
        <end position="104"/>
    </location>
</feature>
<proteinExistence type="predicted"/>
<dbReference type="PANTHER" id="PTHR43793:SF1">
    <property type="entry name" value="FAD SYNTHASE"/>
    <property type="match status" value="1"/>
</dbReference>
<reference evidence="4 5" key="1">
    <citation type="journal article" date="2016" name="Nat. Commun.">
        <title>Thousands of microbial genomes shed light on interconnected biogeochemical processes in an aquifer system.</title>
        <authorList>
            <person name="Anantharaman K."/>
            <person name="Brown C.T."/>
            <person name="Hug L.A."/>
            <person name="Sharon I."/>
            <person name="Castelle C.J."/>
            <person name="Probst A.J."/>
            <person name="Thomas B.C."/>
            <person name="Singh A."/>
            <person name="Wilkins M.J."/>
            <person name="Karaoz U."/>
            <person name="Brodie E.L."/>
            <person name="Williams K.H."/>
            <person name="Hubbard S.S."/>
            <person name="Banfield J.F."/>
        </authorList>
    </citation>
    <scope>NUCLEOTIDE SEQUENCE [LARGE SCALE GENOMIC DNA]</scope>
</reference>
<comment type="caution">
    <text evidence="4">The sequence shown here is derived from an EMBL/GenBank/DDBJ whole genome shotgun (WGS) entry which is preliminary data.</text>
</comment>
<evidence type="ECO:0000256" key="1">
    <source>
        <dbReference type="ARBA" id="ARBA00022679"/>
    </source>
</evidence>
<organism evidence="4 5">
    <name type="scientific">Candidatus Taylorbacteria bacterium RIFCSPLOWO2_12_FULL_43_20</name>
    <dbReference type="NCBI Taxonomy" id="1802332"/>
    <lineage>
        <taxon>Bacteria</taxon>
        <taxon>Candidatus Tayloriibacteriota</taxon>
    </lineage>
</organism>
<dbReference type="PANTHER" id="PTHR43793">
    <property type="entry name" value="FAD SYNTHASE"/>
    <property type="match status" value="1"/>
</dbReference>
<evidence type="ECO:0000256" key="2">
    <source>
        <dbReference type="ARBA" id="ARBA00022695"/>
    </source>
</evidence>
<dbReference type="EMBL" id="MHSK01000029">
    <property type="protein sequence ID" value="OHA41631.1"/>
    <property type="molecule type" value="Genomic_DNA"/>
</dbReference>
<dbReference type="Proteomes" id="UP000177269">
    <property type="component" value="Unassembled WGS sequence"/>
</dbReference>
<protein>
    <recommendedName>
        <fullName evidence="3">Cytidyltransferase-like domain-containing protein</fullName>
    </recommendedName>
</protein>
<evidence type="ECO:0000313" key="5">
    <source>
        <dbReference type="Proteomes" id="UP000177269"/>
    </source>
</evidence>
<dbReference type="InterPro" id="IPR014729">
    <property type="entry name" value="Rossmann-like_a/b/a_fold"/>
</dbReference>
<dbReference type="InterPro" id="IPR004821">
    <property type="entry name" value="Cyt_trans-like"/>
</dbReference>
<sequence>MSGKKKIVCVSGGFDPLHAGHIRLIKEARRLGNALVVILNNDNWLLQKKKFVFMKEKERKEVLEALRNVDRVVISSHKKGTGDTSVSAELKRIKPSVFANGGDRKSEKDIPEAAICRKLRIKMVFNIGKGGKIQSSSSLAKKVIGALSNVRGYPQSKRKI</sequence>
<dbReference type="Gene3D" id="3.40.50.620">
    <property type="entry name" value="HUPs"/>
    <property type="match status" value="1"/>
</dbReference>